<sequence length="281" mass="31660">MLEKIHVIKFNNLQVDCVFYPNSHLHAHLIGEVKKSVPIGQIPSLISEEKTKHILDEFGLGHYGVSTYLKIDKENAGSTTVYHHCDQEGGPWAMVKNGKLVLTGMDLIDEYEMRNLSISEVDTQYLDLLSNQPNYSKLFNEADDPNYPQYPNGNYKEIRIKVEAAGKKLKALLNNHFSDDFKIEAYPSIQDASYGVELTIPACLRTSNSIIKLYLSNFGNFAAVLEEDGAISPSNLCTIASFCEKVGLRFVPSIYLFDKYTGKCKGVDGFKDWASRFFSYI</sequence>
<organism evidence="1 2">
    <name type="scientific">Pseudobacteriovorax antillogorgiicola</name>
    <dbReference type="NCBI Taxonomy" id="1513793"/>
    <lineage>
        <taxon>Bacteria</taxon>
        <taxon>Pseudomonadati</taxon>
        <taxon>Bdellovibrionota</taxon>
        <taxon>Oligoflexia</taxon>
        <taxon>Oligoflexales</taxon>
        <taxon>Pseudobacteriovoracaceae</taxon>
        <taxon>Pseudobacteriovorax</taxon>
    </lineage>
</organism>
<dbReference type="STRING" id="1513793.SAMN06296036_107269"/>
<dbReference type="RefSeq" id="WP_132318151.1">
    <property type="nucleotide sequence ID" value="NZ_FWZT01000007.1"/>
</dbReference>
<dbReference type="Proteomes" id="UP000192907">
    <property type="component" value="Unassembled WGS sequence"/>
</dbReference>
<proteinExistence type="predicted"/>
<evidence type="ECO:0000313" key="2">
    <source>
        <dbReference type="Proteomes" id="UP000192907"/>
    </source>
</evidence>
<dbReference type="EMBL" id="FWZT01000007">
    <property type="protein sequence ID" value="SMF23126.1"/>
    <property type="molecule type" value="Genomic_DNA"/>
</dbReference>
<reference evidence="2" key="1">
    <citation type="submission" date="2017-04" db="EMBL/GenBank/DDBJ databases">
        <authorList>
            <person name="Varghese N."/>
            <person name="Submissions S."/>
        </authorList>
    </citation>
    <scope>NUCLEOTIDE SEQUENCE [LARGE SCALE GENOMIC DNA]</scope>
    <source>
        <strain evidence="2">RKEM611</strain>
    </source>
</reference>
<evidence type="ECO:0000313" key="1">
    <source>
        <dbReference type="EMBL" id="SMF23126.1"/>
    </source>
</evidence>
<name>A0A1Y6BPZ8_9BACT</name>
<dbReference type="AlphaFoldDB" id="A0A1Y6BPZ8"/>
<gene>
    <name evidence="1" type="ORF">SAMN06296036_107269</name>
</gene>
<protein>
    <submittedName>
        <fullName evidence="1">Uncharacterized protein</fullName>
    </submittedName>
</protein>
<keyword evidence="2" id="KW-1185">Reference proteome</keyword>
<accession>A0A1Y6BPZ8</accession>